<dbReference type="Proteomes" id="UP001501371">
    <property type="component" value="Unassembled WGS sequence"/>
</dbReference>
<evidence type="ECO:0000256" key="1">
    <source>
        <dbReference type="SAM" id="MobiDB-lite"/>
    </source>
</evidence>
<feature type="compositionally biased region" description="Low complexity" evidence="1">
    <location>
        <begin position="26"/>
        <end position="38"/>
    </location>
</feature>
<feature type="region of interest" description="Disordered" evidence="1">
    <location>
        <begin position="1"/>
        <end position="71"/>
    </location>
</feature>
<evidence type="ECO:0000313" key="3">
    <source>
        <dbReference type="Proteomes" id="UP001501371"/>
    </source>
</evidence>
<evidence type="ECO:0000313" key="2">
    <source>
        <dbReference type="EMBL" id="GAA1161280.1"/>
    </source>
</evidence>
<keyword evidence="3" id="KW-1185">Reference proteome</keyword>
<gene>
    <name evidence="2" type="ORF">GCM10009654_17220</name>
</gene>
<comment type="caution">
    <text evidence="2">The sequence shown here is derived from an EMBL/GenBank/DDBJ whole genome shotgun (WGS) entry which is preliminary data.</text>
</comment>
<reference evidence="2 3" key="1">
    <citation type="journal article" date="2019" name="Int. J. Syst. Evol. Microbiol.">
        <title>The Global Catalogue of Microorganisms (GCM) 10K type strain sequencing project: providing services to taxonomists for standard genome sequencing and annotation.</title>
        <authorList>
            <consortium name="The Broad Institute Genomics Platform"/>
            <consortium name="The Broad Institute Genome Sequencing Center for Infectious Disease"/>
            <person name="Wu L."/>
            <person name="Ma J."/>
        </authorList>
    </citation>
    <scope>NUCLEOTIDE SEQUENCE [LARGE SCALE GENOMIC DNA]</scope>
    <source>
        <strain evidence="2 3">JCM 12696</strain>
    </source>
</reference>
<accession>A0ABN1URJ6</accession>
<organism evidence="2 3">
    <name type="scientific">Streptomyces hebeiensis</name>
    <dbReference type="NCBI Taxonomy" id="229486"/>
    <lineage>
        <taxon>Bacteria</taxon>
        <taxon>Bacillati</taxon>
        <taxon>Actinomycetota</taxon>
        <taxon>Actinomycetes</taxon>
        <taxon>Kitasatosporales</taxon>
        <taxon>Streptomycetaceae</taxon>
        <taxon>Streptomyces</taxon>
    </lineage>
</organism>
<dbReference type="EMBL" id="BAAAKV010000011">
    <property type="protein sequence ID" value="GAA1161280.1"/>
    <property type="molecule type" value="Genomic_DNA"/>
</dbReference>
<dbReference type="RefSeq" id="WP_344272497.1">
    <property type="nucleotide sequence ID" value="NZ_BAAAKV010000011.1"/>
</dbReference>
<proteinExistence type="predicted"/>
<protein>
    <submittedName>
        <fullName evidence="2">Uncharacterized protein</fullName>
    </submittedName>
</protein>
<name>A0ABN1URJ6_9ACTN</name>
<sequence>MSKPFGDSIGSFDPRNIPGTAGGAEGFAADAGADVGADVPGGGAKSVISSSSAVPLPNASPVAGPSQARTL</sequence>